<organism evidence="1 2">
    <name type="scientific">Helianthus annuus</name>
    <name type="common">Common sunflower</name>
    <dbReference type="NCBI Taxonomy" id="4232"/>
    <lineage>
        <taxon>Eukaryota</taxon>
        <taxon>Viridiplantae</taxon>
        <taxon>Streptophyta</taxon>
        <taxon>Embryophyta</taxon>
        <taxon>Tracheophyta</taxon>
        <taxon>Spermatophyta</taxon>
        <taxon>Magnoliopsida</taxon>
        <taxon>eudicotyledons</taxon>
        <taxon>Gunneridae</taxon>
        <taxon>Pentapetalae</taxon>
        <taxon>asterids</taxon>
        <taxon>campanulids</taxon>
        <taxon>Asterales</taxon>
        <taxon>Asteraceae</taxon>
        <taxon>Asteroideae</taxon>
        <taxon>Heliantheae alliance</taxon>
        <taxon>Heliantheae</taxon>
        <taxon>Helianthus</taxon>
    </lineage>
</organism>
<proteinExistence type="predicted"/>
<comment type="caution">
    <text evidence="1">The sequence shown here is derived from an EMBL/GenBank/DDBJ whole genome shotgun (WGS) entry which is preliminary data.</text>
</comment>
<reference evidence="1" key="1">
    <citation type="journal article" date="2017" name="Nature">
        <title>The sunflower genome provides insights into oil metabolism, flowering and Asterid evolution.</title>
        <authorList>
            <person name="Badouin H."/>
            <person name="Gouzy J."/>
            <person name="Grassa C.J."/>
            <person name="Murat F."/>
            <person name="Staton S.E."/>
            <person name="Cottret L."/>
            <person name="Lelandais-Briere C."/>
            <person name="Owens G.L."/>
            <person name="Carrere S."/>
            <person name="Mayjonade B."/>
            <person name="Legrand L."/>
            <person name="Gill N."/>
            <person name="Kane N.C."/>
            <person name="Bowers J.E."/>
            <person name="Hubner S."/>
            <person name="Bellec A."/>
            <person name="Berard A."/>
            <person name="Berges H."/>
            <person name="Blanchet N."/>
            <person name="Boniface M.C."/>
            <person name="Brunel D."/>
            <person name="Catrice O."/>
            <person name="Chaidir N."/>
            <person name="Claudel C."/>
            <person name="Donnadieu C."/>
            <person name="Faraut T."/>
            <person name="Fievet G."/>
            <person name="Helmstetter N."/>
            <person name="King M."/>
            <person name="Knapp S.J."/>
            <person name="Lai Z."/>
            <person name="Le Paslier M.C."/>
            <person name="Lippi Y."/>
            <person name="Lorenzon L."/>
            <person name="Mandel J.R."/>
            <person name="Marage G."/>
            <person name="Marchand G."/>
            <person name="Marquand E."/>
            <person name="Bret-Mestries E."/>
            <person name="Morien E."/>
            <person name="Nambeesan S."/>
            <person name="Nguyen T."/>
            <person name="Pegot-Espagnet P."/>
            <person name="Pouilly N."/>
            <person name="Raftis F."/>
            <person name="Sallet E."/>
            <person name="Schiex T."/>
            <person name="Thomas J."/>
            <person name="Vandecasteele C."/>
            <person name="Vares D."/>
            <person name="Vear F."/>
            <person name="Vautrin S."/>
            <person name="Crespi M."/>
            <person name="Mangin B."/>
            <person name="Burke J.M."/>
            <person name="Salse J."/>
            <person name="Munos S."/>
            <person name="Vincourt P."/>
            <person name="Rieseberg L.H."/>
            <person name="Langlade N.B."/>
        </authorList>
    </citation>
    <scope>NUCLEOTIDE SEQUENCE</scope>
    <source>
        <tissue evidence="1">Leaves</tissue>
    </source>
</reference>
<evidence type="ECO:0000313" key="2">
    <source>
        <dbReference type="Proteomes" id="UP000215914"/>
    </source>
</evidence>
<dbReference type="EMBL" id="MNCJ02000323">
    <property type="protein sequence ID" value="KAF5794449.1"/>
    <property type="molecule type" value="Genomic_DNA"/>
</dbReference>
<accession>A0A9K3NBR9</accession>
<reference evidence="1" key="2">
    <citation type="submission" date="2020-06" db="EMBL/GenBank/DDBJ databases">
        <title>Helianthus annuus Genome sequencing and assembly Release 2.</title>
        <authorList>
            <person name="Gouzy J."/>
            <person name="Langlade N."/>
            <person name="Munos S."/>
        </authorList>
    </citation>
    <scope>NUCLEOTIDE SEQUENCE</scope>
    <source>
        <tissue evidence="1">Leaves</tissue>
    </source>
</reference>
<dbReference type="Proteomes" id="UP000215914">
    <property type="component" value="Unassembled WGS sequence"/>
</dbReference>
<name>A0A9K3NBR9_HELAN</name>
<dbReference type="AlphaFoldDB" id="A0A9K3NBR9"/>
<keyword evidence="2" id="KW-1185">Reference proteome</keyword>
<evidence type="ECO:0000313" key="1">
    <source>
        <dbReference type="EMBL" id="KAF5794449.1"/>
    </source>
</evidence>
<dbReference type="Gramene" id="mRNA:HanXRQr2_Chr08g0328201">
    <property type="protein sequence ID" value="CDS:HanXRQr2_Chr08g0328201.1"/>
    <property type="gene ID" value="HanXRQr2_Chr08g0328201"/>
</dbReference>
<sequence>MKQYIMYHNKMTSNTILTTINTFDTVYLLYIWLRFLTPLMLYLQNKIQLNR</sequence>
<gene>
    <name evidence="1" type="ORF">HanXRQr2_Chr08g0328201</name>
</gene>
<protein>
    <submittedName>
        <fullName evidence="1">Uncharacterized protein</fullName>
    </submittedName>
</protein>